<protein>
    <submittedName>
        <fullName evidence="4">Mycothiol acetyltransferase</fullName>
        <ecNumber evidence="4">2.3.1.189</ecNumber>
    </submittedName>
</protein>
<dbReference type="GO" id="GO:0035447">
    <property type="term" value="F:mycothiol synthase activity"/>
    <property type="evidence" value="ECO:0007669"/>
    <property type="project" value="UniProtKB-EC"/>
</dbReference>
<dbReference type="Proteomes" id="UP000248857">
    <property type="component" value="Unassembled WGS sequence"/>
</dbReference>
<dbReference type="CDD" id="cd04301">
    <property type="entry name" value="NAT_SF"/>
    <property type="match status" value="1"/>
</dbReference>
<dbReference type="GO" id="GO:0008080">
    <property type="term" value="F:N-acetyltransferase activity"/>
    <property type="evidence" value="ECO:0007669"/>
    <property type="project" value="InterPro"/>
</dbReference>
<dbReference type="EMBL" id="PQWO01000011">
    <property type="protein sequence ID" value="PZD72285.1"/>
    <property type="molecule type" value="Genomic_DNA"/>
</dbReference>
<dbReference type="EC" id="2.3.1.189" evidence="4"/>
<keyword evidence="2 4" id="KW-0012">Acyltransferase</keyword>
<feature type="domain" description="N-acetyltransferase" evidence="3">
    <location>
        <begin position="22"/>
        <end position="162"/>
    </location>
</feature>
<dbReference type="Pfam" id="PF13508">
    <property type="entry name" value="Acetyltransf_7"/>
    <property type="match status" value="1"/>
</dbReference>
<reference evidence="4 5" key="1">
    <citation type="journal article" date="2018" name="Sci. Rep.">
        <title>A novel species of the marine cyanobacterium Acaryochloris with a unique pigment content and lifestyle.</title>
        <authorList>
            <person name="Partensky F."/>
            <person name="Six C."/>
            <person name="Ratin M."/>
            <person name="Garczarek L."/>
            <person name="Vaulot D."/>
            <person name="Probert I."/>
            <person name="Calteau A."/>
            <person name="Gourvil P."/>
            <person name="Marie D."/>
            <person name="Grebert T."/>
            <person name="Bouchier C."/>
            <person name="Le Panse S."/>
            <person name="Gachenot M."/>
            <person name="Rodriguez F."/>
            <person name="Garrido J.L."/>
        </authorList>
    </citation>
    <scope>NUCLEOTIDE SEQUENCE [LARGE SCALE GENOMIC DNA]</scope>
    <source>
        <strain evidence="4 5">RCC1774</strain>
    </source>
</reference>
<dbReference type="InterPro" id="IPR000182">
    <property type="entry name" value="GNAT_dom"/>
</dbReference>
<dbReference type="GO" id="GO:0005737">
    <property type="term" value="C:cytoplasm"/>
    <property type="evidence" value="ECO:0007669"/>
    <property type="project" value="TreeGrafter"/>
</dbReference>
<dbReference type="OrthoDB" id="9775804at2"/>
<name>A0A2W1JLG2_9CYAN</name>
<keyword evidence="5" id="KW-1185">Reference proteome</keyword>
<evidence type="ECO:0000259" key="3">
    <source>
        <dbReference type="PROSITE" id="PS51186"/>
    </source>
</evidence>
<dbReference type="PROSITE" id="PS51186">
    <property type="entry name" value="GNAT"/>
    <property type="match status" value="1"/>
</dbReference>
<sequence>MDHRQIWFREGLNALDTQSAHDLVRSAELKKLCDLMQVAAFWACDRTPQDWAIALRYSRPIISVWDQEHLIGFARATSDGIYRATIWDVVIHPDYRGEGLGRKLVQTLLAHPHMNRVERVSLMTTHHQSFYEGIGFEQNASTTMVLYQHNAPAPLLSEQQVSNSNYGAE</sequence>
<dbReference type="InterPro" id="IPR045039">
    <property type="entry name" value="NSI-like"/>
</dbReference>
<organism evidence="4 5">
    <name type="scientific">Acaryochloris thomasi RCC1774</name>
    <dbReference type="NCBI Taxonomy" id="1764569"/>
    <lineage>
        <taxon>Bacteria</taxon>
        <taxon>Bacillati</taxon>
        <taxon>Cyanobacteriota</taxon>
        <taxon>Cyanophyceae</taxon>
        <taxon>Acaryochloridales</taxon>
        <taxon>Acaryochloridaceae</taxon>
        <taxon>Acaryochloris</taxon>
        <taxon>Acaryochloris thomasi</taxon>
    </lineage>
</organism>
<gene>
    <name evidence="4" type="primary">mshD_4</name>
    <name evidence="4" type="ORF">C1752_03872</name>
</gene>
<dbReference type="PANTHER" id="PTHR43626">
    <property type="entry name" value="ACYL-COA N-ACYLTRANSFERASE"/>
    <property type="match status" value="1"/>
</dbReference>
<evidence type="ECO:0000313" key="4">
    <source>
        <dbReference type="EMBL" id="PZD72285.1"/>
    </source>
</evidence>
<dbReference type="Gene3D" id="3.40.630.30">
    <property type="match status" value="1"/>
</dbReference>
<keyword evidence="1 4" id="KW-0808">Transferase</keyword>
<evidence type="ECO:0000256" key="2">
    <source>
        <dbReference type="ARBA" id="ARBA00023315"/>
    </source>
</evidence>
<dbReference type="PANTHER" id="PTHR43626:SF4">
    <property type="entry name" value="GCN5-RELATED N-ACETYLTRANSFERASE 2, CHLOROPLASTIC"/>
    <property type="match status" value="1"/>
</dbReference>
<evidence type="ECO:0000256" key="1">
    <source>
        <dbReference type="ARBA" id="ARBA00022679"/>
    </source>
</evidence>
<proteinExistence type="predicted"/>
<dbReference type="AlphaFoldDB" id="A0A2W1JLG2"/>
<accession>A0A2W1JLG2</accession>
<dbReference type="RefSeq" id="WP_110987264.1">
    <property type="nucleotide sequence ID" value="NZ_CAWNWM010000011.1"/>
</dbReference>
<evidence type="ECO:0000313" key="5">
    <source>
        <dbReference type="Proteomes" id="UP000248857"/>
    </source>
</evidence>
<dbReference type="InterPro" id="IPR016181">
    <property type="entry name" value="Acyl_CoA_acyltransferase"/>
</dbReference>
<comment type="caution">
    <text evidence="4">The sequence shown here is derived from an EMBL/GenBank/DDBJ whole genome shotgun (WGS) entry which is preliminary data.</text>
</comment>
<dbReference type="SUPFAM" id="SSF55729">
    <property type="entry name" value="Acyl-CoA N-acyltransferases (Nat)"/>
    <property type="match status" value="1"/>
</dbReference>